<evidence type="ECO:0000313" key="3">
    <source>
        <dbReference type="Proteomes" id="UP000829720"/>
    </source>
</evidence>
<reference evidence="2" key="1">
    <citation type="submission" date="2021-01" db="EMBL/GenBank/DDBJ databases">
        <authorList>
            <person name="Zahm M."/>
            <person name="Roques C."/>
            <person name="Cabau C."/>
            <person name="Klopp C."/>
            <person name="Donnadieu C."/>
            <person name="Jouanno E."/>
            <person name="Lampietro C."/>
            <person name="Louis A."/>
            <person name="Herpin A."/>
            <person name="Echchiki A."/>
            <person name="Berthelot C."/>
            <person name="Parey E."/>
            <person name="Roest-Crollius H."/>
            <person name="Braasch I."/>
            <person name="Postlethwait J."/>
            <person name="Bobe J."/>
            <person name="Montfort J."/>
            <person name="Bouchez O."/>
            <person name="Begum T."/>
            <person name="Mejri S."/>
            <person name="Adams A."/>
            <person name="Chen W.-J."/>
            <person name="Guiguen Y."/>
        </authorList>
    </citation>
    <scope>NUCLEOTIDE SEQUENCE</scope>
    <source>
        <tissue evidence="2">Blood</tissue>
    </source>
</reference>
<keyword evidence="3" id="KW-1185">Reference proteome</keyword>
<feature type="compositionally biased region" description="Pro residues" evidence="1">
    <location>
        <begin position="25"/>
        <end position="35"/>
    </location>
</feature>
<dbReference type="EMBL" id="JAERUA010000007">
    <property type="protein sequence ID" value="KAI1897866.1"/>
    <property type="molecule type" value="Genomic_DNA"/>
</dbReference>
<dbReference type="Proteomes" id="UP000829720">
    <property type="component" value="Unassembled WGS sequence"/>
</dbReference>
<sequence length="96" mass="10028">MTTSAPAPCYRTLEQAFASDRAHRPTPPPAPPLPQLPRLQAQSLCSRHPPHPAPPPHPAESSACVKAVSTGSRTRPAPPCGGGTVGTHVKEVQRSS</sequence>
<comment type="caution">
    <text evidence="2">The sequence shown here is derived from an EMBL/GenBank/DDBJ whole genome shotgun (WGS) entry which is preliminary data.</text>
</comment>
<gene>
    <name evidence="2" type="ORF">AGOR_G00087670</name>
</gene>
<organism evidence="2 3">
    <name type="scientific">Albula goreensis</name>
    <dbReference type="NCBI Taxonomy" id="1534307"/>
    <lineage>
        <taxon>Eukaryota</taxon>
        <taxon>Metazoa</taxon>
        <taxon>Chordata</taxon>
        <taxon>Craniata</taxon>
        <taxon>Vertebrata</taxon>
        <taxon>Euteleostomi</taxon>
        <taxon>Actinopterygii</taxon>
        <taxon>Neopterygii</taxon>
        <taxon>Teleostei</taxon>
        <taxon>Albuliformes</taxon>
        <taxon>Albulidae</taxon>
        <taxon>Albula</taxon>
    </lineage>
</organism>
<name>A0A8T3DPG4_9TELE</name>
<evidence type="ECO:0000313" key="2">
    <source>
        <dbReference type="EMBL" id="KAI1897866.1"/>
    </source>
</evidence>
<accession>A0A8T3DPG4</accession>
<feature type="region of interest" description="Disordered" evidence="1">
    <location>
        <begin position="17"/>
        <end position="96"/>
    </location>
</feature>
<dbReference type="AlphaFoldDB" id="A0A8T3DPG4"/>
<protein>
    <submittedName>
        <fullName evidence="2">Uncharacterized protein</fullName>
    </submittedName>
</protein>
<proteinExistence type="predicted"/>
<evidence type="ECO:0000256" key="1">
    <source>
        <dbReference type="SAM" id="MobiDB-lite"/>
    </source>
</evidence>